<dbReference type="InterPro" id="IPR002737">
    <property type="entry name" value="MEMO1_fam"/>
</dbReference>
<dbReference type="STRING" id="45286.A0A109UXR0"/>
<name>A0A109UXR0_9SACH</name>
<protein>
    <submittedName>
        <fullName evidence="2">HBR356Wp</fullName>
    </submittedName>
</protein>
<proteinExistence type="inferred from homology"/>
<dbReference type="OrthoDB" id="417112at2759"/>
<gene>
    <name evidence="2" type="ORF">AW171_hschr21075</name>
</gene>
<evidence type="ECO:0000313" key="2">
    <source>
        <dbReference type="EMBL" id="AMD19257.1"/>
    </source>
</evidence>
<dbReference type="HAMAP" id="MF_00055">
    <property type="entry name" value="MEMO1"/>
    <property type="match status" value="1"/>
</dbReference>
<keyword evidence="3" id="KW-1185">Reference proteome</keyword>
<dbReference type="Gene3D" id="3.40.830.10">
    <property type="entry name" value="LigB-like"/>
    <property type="match status" value="1"/>
</dbReference>
<sequence>MSIRPATHSGSWYLSKPENLSRQLKSFFDKAKGSTVKGAKVIISPHAGYTYCGSTMAKCYSRLDFDEDIERVFILGPSHHFYFQNKALISQYKALETPLGELKVDVDVVTKLLESSNLFGKLDPESDEDEHSLEMQFPMLYHTIKVAGVDPTAIKVVPILISHNSSEIDYAIGKQLSTYLKEGNSIVIVSSDFCHWGRRFGYTGYVASSEDIADAIADGTEIETLTARSKIDHCIEIWKSIELLDRYAMDILADKAQTKDKYPAWKDYLDVTGNTICGEKPIGVMLCALSALEKSHHFRWVGYAQSSHVWSLKDSSVSYAAGYCQI</sequence>
<dbReference type="AlphaFoldDB" id="A0A109UXR0"/>
<comment type="similarity">
    <text evidence="1">Belongs to the MEMO1 family.</text>
</comment>
<dbReference type="GeneID" id="28721523"/>
<dbReference type="CDD" id="cd07361">
    <property type="entry name" value="MEMO_like"/>
    <property type="match status" value="1"/>
</dbReference>
<dbReference type="PANTHER" id="PTHR11060:SF0">
    <property type="entry name" value="PROTEIN MEMO1"/>
    <property type="match status" value="1"/>
</dbReference>
<dbReference type="Pfam" id="PF01875">
    <property type="entry name" value="Memo"/>
    <property type="match status" value="1"/>
</dbReference>
<organism evidence="2 3">
    <name type="scientific">Eremothecium sinecaudum</name>
    <dbReference type="NCBI Taxonomy" id="45286"/>
    <lineage>
        <taxon>Eukaryota</taxon>
        <taxon>Fungi</taxon>
        <taxon>Dikarya</taxon>
        <taxon>Ascomycota</taxon>
        <taxon>Saccharomycotina</taxon>
        <taxon>Saccharomycetes</taxon>
        <taxon>Saccharomycetales</taxon>
        <taxon>Saccharomycetaceae</taxon>
        <taxon>Eremothecium</taxon>
    </lineage>
</organism>
<evidence type="ECO:0000313" key="3">
    <source>
        <dbReference type="Proteomes" id="UP000243052"/>
    </source>
</evidence>
<dbReference type="RefSeq" id="XP_017986253.1">
    <property type="nucleotide sequence ID" value="XM_018130764.1"/>
</dbReference>
<accession>A0A109UXR0</accession>
<dbReference type="EMBL" id="CP014242">
    <property type="protein sequence ID" value="AMD19257.1"/>
    <property type="molecule type" value="Genomic_DNA"/>
</dbReference>
<reference evidence="2 3" key="1">
    <citation type="submission" date="2016-01" db="EMBL/GenBank/DDBJ databases">
        <title>Genome sequence of the yeast Holleya sinecauda.</title>
        <authorList>
            <person name="Dietrich F.S."/>
        </authorList>
    </citation>
    <scope>NUCLEOTIDE SEQUENCE [LARGE SCALE GENOMIC DNA]</scope>
    <source>
        <strain evidence="2 3">ATCC 58844</strain>
    </source>
</reference>
<dbReference type="Proteomes" id="UP000243052">
    <property type="component" value="Chromosome ii"/>
</dbReference>
<dbReference type="NCBIfam" id="TIGR04336">
    <property type="entry name" value="AmmeMemoSam_B"/>
    <property type="match status" value="1"/>
</dbReference>
<dbReference type="PANTHER" id="PTHR11060">
    <property type="entry name" value="PROTEIN MEMO1"/>
    <property type="match status" value="1"/>
</dbReference>
<evidence type="ECO:0000256" key="1">
    <source>
        <dbReference type="ARBA" id="ARBA00006315"/>
    </source>
</evidence>